<gene>
    <name evidence="2" type="ORF">BRADI_4g20101v3</name>
</gene>
<evidence type="ECO:0000313" key="3">
    <source>
        <dbReference type="EnsemblPlants" id="PNT63697"/>
    </source>
</evidence>
<reference evidence="2" key="2">
    <citation type="submission" date="2017-06" db="EMBL/GenBank/DDBJ databases">
        <title>WGS assembly of Brachypodium distachyon.</title>
        <authorList>
            <consortium name="The International Brachypodium Initiative"/>
            <person name="Lucas S."/>
            <person name="Harmon-Smith M."/>
            <person name="Lail K."/>
            <person name="Tice H."/>
            <person name="Grimwood J."/>
            <person name="Bruce D."/>
            <person name="Barry K."/>
            <person name="Shu S."/>
            <person name="Lindquist E."/>
            <person name="Wang M."/>
            <person name="Pitluck S."/>
            <person name="Vogel J.P."/>
            <person name="Garvin D.F."/>
            <person name="Mockler T.C."/>
            <person name="Schmutz J."/>
            <person name="Rokhsar D."/>
            <person name="Bevan M.W."/>
        </authorList>
    </citation>
    <scope>NUCLEOTIDE SEQUENCE</scope>
    <source>
        <strain evidence="2">Bd21</strain>
    </source>
</reference>
<evidence type="ECO:0000256" key="1">
    <source>
        <dbReference type="SAM" id="MobiDB-lite"/>
    </source>
</evidence>
<organism evidence="2">
    <name type="scientific">Brachypodium distachyon</name>
    <name type="common">Purple false brome</name>
    <name type="synonym">Trachynia distachya</name>
    <dbReference type="NCBI Taxonomy" id="15368"/>
    <lineage>
        <taxon>Eukaryota</taxon>
        <taxon>Viridiplantae</taxon>
        <taxon>Streptophyta</taxon>
        <taxon>Embryophyta</taxon>
        <taxon>Tracheophyta</taxon>
        <taxon>Spermatophyta</taxon>
        <taxon>Magnoliopsida</taxon>
        <taxon>Liliopsida</taxon>
        <taxon>Poales</taxon>
        <taxon>Poaceae</taxon>
        <taxon>BOP clade</taxon>
        <taxon>Pooideae</taxon>
        <taxon>Stipodae</taxon>
        <taxon>Brachypodieae</taxon>
        <taxon>Brachypodium</taxon>
    </lineage>
</organism>
<dbReference type="AlphaFoldDB" id="A0A2K2CNS7"/>
<dbReference type="Gramene" id="PNT63697">
    <property type="protein sequence ID" value="PNT63697"/>
    <property type="gene ID" value="BRADI_4g20101v3"/>
</dbReference>
<feature type="compositionally biased region" description="Low complexity" evidence="1">
    <location>
        <begin position="53"/>
        <end position="65"/>
    </location>
</feature>
<proteinExistence type="predicted"/>
<feature type="region of interest" description="Disordered" evidence="1">
    <location>
        <begin position="1"/>
        <end position="20"/>
    </location>
</feature>
<evidence type="ECO:0000313" key="2">
    <source>
        <dbReference type="EMBL" id="PNT63697.1"/>
    </source>
</evidence>
<dbReference type="InParanoid" id="A0A2K2CNS7"/>
<dbReference type="EMBL" id="CM000883">
    <property type="protein sequence ID" value="PNT63697.1"/>
    <property type="molecule type" value="Genomic_DNA"/>
</dbReference>
<sequence length="139" mass="15022">MGRTGPVRPRPTGPDRPVRARAPVVADRWAVPAPPPIFVLGADLAVPDRTQSPPGRAAPPRVFPVAPAPLRPCPRRRPPTAPPARPAPTRAARAHADRGPVSAVPRRHRPPFPRHAPTPEHPRPAPPAPRRRNPNPPEM</sequence>
<protein>
    <submittedName>
        <fullName evidence="2 3">Uncharacterized protein</fullName>
    </submittedName>
</protein>
<accession>A0A2K2CNS7</accession>
<name>A0A2K2CNS7_BRADI</name>
<reference evidence="3" key="3">
    <citation type="submission" date="2018-08" db="UniProtKB">
        <authorList>
            <consortium name="EnsemblPlants"/>
        </authorList>
    </citation>
    <scope>IDENTIFICATION</scope>
    <source>
        <strain evidence="3">cv. Bd21</strain>
    </source>
</reference>
<keyword evidence="4" id="KW-1185">Reference proteome</keyword>
<evidence type="ECO:0000313" key="4">
    <source>
        <dbReference type="Proteomes" id="UP000008810"/>
    </source>
</evidence>
<reference evidence="2 3" key="1">
    <citation type="journal article" date="2010" name="Nature">
        <title>Genome sequencing and analysis of the model grass Brachypodium distachyon.</title>
        <authorList>
            <consortium name="International Brachypodium Initiative"/>
        </authorList>
    </citation>
    <scope>NUCLEOTIDE SEQUENCE [LARGE SCALE GENOMIC DNA]</scope>
    <source>
        <strain evidence="2 3">Bd21</strain>
    </source>
</reference>
<dbReference type="Proteomes" id="UP000008810">
    <property type="component" value="Chromosome 4"/>
</dbReference>
<feature type="region of interest" description="Disordered" evidence="1">
    <location>
        <begin position="46"/>
        <end position="139"/>
    </location>
</feature>
<feature type="compositionally biased region" description="Pro residues" evidence="1">
    <location>
        <begin position="124"/>
        <end position="139"/>
    </location>
</feature>
<dbReference type="EnsemblPlants" id="PNT63697">
    <property type="protein sequence ID" value="PNT63697"/>
    <property type="gene ID" value="BRADI_4g20101v3"/>
</dbReference>